<dbReference type="AlphaFoldDB" id="A0AAE1PD85"/>
<dbReference type="Proteomes" id="UP001292094">
    <property type="component" value="Unassembled WGS sequence"/>
</dbReference>
<dbReference type="InterPro" id="IPR000408">
    <property type="entry name" value="Reg_chr_condens"/>
</dbReference>
<dbReference type="InterPro" id="IPR051210">
    <property type="entry name" value="Ub_ligase/GEF_domain"/>
</dbReference>
<evidence type="ECO:0000313" key="5">
    <source>
        <dbReference type="Proteomes" id="UP001292094"/>
    </source>
</evidence>
<feature type="repeat" description="RCC1" evidence="2">
    <location>
        <begin position="158"/>
        <end position="206"/>
    </location>
</feature>
<name>A0AAE1PD85_9EUCA</name>
<gene>
    <name evidence="4" type="ORF">Pmani_022306</name>
</gene>
<keyword evidence="1" id="KW-0677">Repeat</keyword>
<dbReference type="PANTHER" id="PTHR22870:SF466">
    <property type="entry name" value="ANKYRIN REPEAT-CONTAINING PROTEIN"/>
    <property type="match status" value="1"/>
</dbReference>
<dbReference type="PROSITE" id="PS50012">
    <property type="entry name" value="RCC1_3"/>
    <property type="match status" value="5"/>
</dbReference>
<dbReference type="PRINTS" id="PR00633">
    <property type="entry name" value="RCCNDNSATION"/>
</dbReference>
<evidence type="ECO:0000259" key="3">
    <source>
        <dbReference type="Pfam" id="PF25390"/>
    </source>
</evidence>
<dbReference type="InterPro" id="IPR009091">
    <property type="entry name" value="RCC1/BLIP-II"/>
</dbReference>
<dbReference type="EMBL" id="JAWZYT010002226">
    <property type="protein sequence ID" value="KAK4305836.1"/>
    <property type="molecule type" value="Genomic_DNA"/>
</dbReference>
<proteinExistence type="predicted"/>
<dbReference type="InterPro" id="IPR058923">
    <property type="entry name" value="RCC1-like_dom"/>
</dbReference>
<feature type="repeat" description="RCC1" evidence="2">
    <location>
        <begin position="55"/>
        <end position="106"/>
    </location>
</feature>
<comment type="caution">
    <text evidence="4">The sequence shown here is derived from an EMBL/GenBank/DDBJ whole genome shotgun (WGS) entry which is preliminary data.</text>
</comment>
<feature type="repeat" description="RCC1" evidence="2">
    <location>
        <begin position="13"/>
        <end position="54"/>
    </location>
</feature>
<organism evidence="4 5">
    <name type="scientific">Petrolisthes manimaculis</name>
    <dbReference type="NCBI Taxonomy" id="1843537"/>
    <lineage>
        <taxon>Eukaryota</taxon>
        <taxon>Metazoa</taxon>
        <taxon>Ecdysozoa</taxon>
        <taxon>Arthropoda</taxon>
        <taxon>Crustacea</taxon>
        <taxon>Multicrustacea</taxon>
        <taxon>Malacostraca</taxon>
        <taxon>Eumalacostraca</taxon>
        <taxon>Eucarida</taxon>
        <taxon>Decapoda</taxon>
        <taxon>Pleocyemata</taxon>
        <taxon>Anomura</taxon>
        <taxon>Galatheoidea</taxon>
        <taxon>Porcellanidae</taxon>
        <taxon>Petrolisthes</taxon>
    </lineage>
</organism>
<evidence type="ECO:0000313" key="4">
    <source>
        <dbReference type="EMBL" id="KAK4305836.1"/>
    </source>
</evidence>
<accession>A0AAE1PD85</accession>
<evidence type="ECO:0000256" key="2">
    <source>
        <dbReference type="PROSITE-ProRule" id="PRU00235"/>
    </source>
</evidence>
<dbReference type="SUPFAM" id="SSF50985">
    <property type="entry name" value="RCC1/BLIP-II"/>
    <property type="match status" value="1"/>
</dbReference>
<feature type="non-terminal residue" evidence="4">
    <location>
        <position position="266"/>
    </location>
</feature>
<dbReference type="PANTHER" id="PTHR22870">
    <property type="entry name" value="REGULATOR OF CHROMOSOME CONDENSATION"/>
    <property type="match status" value="1"/>
</dbReference>
<evidence type="ECO:0000256" key="1">
    <source>
        <dbReference type="ARBA" id="ARBA00022737"/>
    </source>
</evidence>
<keyword evidence="5" id="KW-1185">Reference proteome</keyword>
<protein>
    <recommendedName>
        <fullName evidence="3">RCC1-like domain-containing protein</fullName>
    </recommendedName>
</protein>
<sequence length="266" mass="28281">MTIEQDFDIPDTGAVFTFGRSRFADNAPSKFWIKNDLIVEMACGDEHTAVITETGRVFTIGNNDMGQLGLGSTKPITKPSCVKALKPEKALHVACGRSHTIVSCGSGGVFLWGGNSDGQLGTGDLLDSLLPIEVLKLNQPALSVCAGSCHSLVLTAEGDIYIWGGNTEGQLGLAVDQQLLPHQLSLPQPVINITCGYYHTVAVTATGDAYSWGDGSEGRLGLCENLLALHTHPQQVPIAEKVVMVAAGNTHTLFLSARSRTHDELE</sequence>
<reference evidence="4" key="1">
    <citation type="submission" date="2023-11" db="EMBL/GenBank/DDBJ databases">
        <title>Genome assemblies of two species of porcelain crab, Petrolisthes cinctipes and Petrolisthes manimaculis (Anomura: Porcellanidae).</title>
        <authorList>
            <person name="Angst P."/>
        </authorList>
    </citation>
    <scope>NUCLEOTIDE SEQUENCE</scope>
    <source>
        <strain evidence="4">PB745_02</strain>
        <tissue evidence="4">Gill</tissue>
    </source>
</reference>
<dbReference type="PROSITE" id="PS00626">
    <property type="entry name" value="RCC1_2"/>
    <property type="match status" value="3"/>
</dbReference>
<feature type="repeat" description="RCC1" evidence="2">
    <location>
        <begin position="107"/>
        <end position="157"/>
    </location>
</feature>
<dbReference type="Pfam" id="PF25390">
    <property type="entry name" value="WD40_RLD"/>
    <property type="match status" value="1"/>
</dbReference>
<dbReference type="Gene3D" id="2.130.10.30">
    <property type="entry name" value="Regulator of chromosome condensation 1/beta-lactamase-inhibitor protein II"/>
    <property type="match status" value="1"/>
</dbReference>
<feature type="domain" description="RCC1-like" evidence="3">
    <location>
        <begin position="34"/>
        <end position="257"/>
    </location>
</feature>
<feature type="repeat" description="RCC1" evidence="2">
    <location>
        <begin position="207"/>
        <end position="258"/>
    </location>
</feature>